<dbReference type="EMBL" id="LKAM01000002">
    <property type="protein sequence ID" value="KUM49770.1"/>
    <property type="molecule type" value="Genomic_DNA"/>
</dbReference>
<accession>A0A101M2Q6</accession>
<organism evidence="1">
    <name type="scientific">Picea glauca</name>
    <name type="common">White spruce</name>
    <name type="synonym">Pinus glauca</name>
    <dbReference type="NCBI Taxonomy" id="3330"/>
    <lineage>
        <taxon>Eukaryota</taxon>
        <taxon>Viridiplantae</taxon>
        <taxon>Streptophyta</taxon>
        <taxon>Embryophyta</taxon>
        <taxon>Tracheophyta</taxon>
        <taxon>Spermatophyta</taxon>
        <taxon>Pinopsida</taxon>
        <taxon>Pinidae</taxon>
        <taxon>Conifers I</taxon>
        <taxon>Pinales</taxon>
        <taxon>Pinaceae</taxon>
        <taxon>Picea</taxon>
    </lineage>
</organism>
<reference evidence="1" key="1">
    <citation type="journal article" date="2015" name="Genome Biol. Evol.">
        <title>Organellar Genomes of White Spruce (Picea glauca): Assembly and Annotation.</title>
        <authorList>
            <person name="Jackman S.D."/>
            <person name="Warren R.L."/>
            <person name="Gibb E.A."/>
            <person name="Vandervalk B.P."/>
            <person name="Mohamadi H."/>
            <person name="Chu J."/>
            <person name="Raymond A."/>
            <person name="Pleasance S."/>
            <person name="Coope R."/>
            <person name="Wildung M.R."/>
            <person name="Ritland C.E."/>
            <person name="Bousquet J."/>
            <person name="Jones S.J."/>
            <person name="Bohlmann J."/>
            <person name="Birol I."/>
        </authorList>
    </citation>
    <scope>NUCLEOTIDE SEQUENCE [LARGE SCALE GENOMIC DNA]</scope>
    <source>
        <tissue evidence="1">Flushing bud</tissue>
    </source>
</reference>
<gene>
    <name evidence="1" type="ORF">ABT39_MTgene2997</name>
</gene>
<evidence type="ECO:0000313" key="1">
    <source>
        <dbReference type="EMBL" id="KUM49770.1"/>
    </source>
</evidence>
<sequence>MDLSAYREYGLNQYDPPFSFPSLSFVSPVLYCSCPSEVGFRIRRWIRRGRLHRSAAKLMLEKGMWRGGSGQTCLVFKIVRSATFRSRP</sequence>
<geneLocation type="mitochondrion" evidence="1"/>
<name>A0A101M2Q6_PICGL</name>
<keyword evidence="1" id="KW-0496">Mitochondrion</keyword>
<comment type="caution">
    <text evidence="1">The sequence shown here is derived from an EMBL/GenBank/DDBJ whole genome shotgun (WGS) entry which is preliminary data.</text>
</comment>
<dbReference type="AlphaFoldDB" id="A0A101M2Q6"/>
<proteinExistence type="predicted"/>
<protein>
    <submittedName>
        <fullName evidence="1">Uncharacterized protein</fullName>
    </submittedName>
</protein>